<proteinExistence type="predicted"/>
<sequence>TASEAELESVKGKLDTMSVRLAESEAARDATQHSLRQSQGDIERLRSTYKLPELSPEAAKFGTTEVSFQVTWVNMTSGADASEGESAWVLIGKEGLFLDAVSRKSLHALKTIHKFNTVDGAFMFEVLIAKKLETHRLEAAPVVVDCIQAALQSAINAKVREMKASGKKGKGKG</sequence>
<dbReference type="Proteomes" id="UP001190700">
    <property type="component" value="Unassembled WGS sequence"/>
</dbReference>
<protein>
    <submittedName>
        <fullName evidence="1">Uncharacterized protein</fullName>
    </submittedName>
</protein>
<keyword evidence="2" id="KW-1185">Reference proteome</keyword>
<feature type="non-terminal residue" evidence="1">
    <location>
        <position position="1"/>
    </location>
</feature>
<reference evidence="1 2" key="1">
    <citation type="journal article" date="2015" name="Genome Biol. Evol.">
        <title>Comparative Genomics of a Bacterivorous Green Alga Reveals Evolutionary Causalities and Consequences of Phago-Mixotrophic Mode of Nutrition.</title>
        <authorList>
            <person name="Burns J.A."/>
            <person name="Paasch A."/>
            <person name="Narechania A."/>
            <person name="Kim E."/>
        </authorList>
    </citation>
    <scope>NUCLEOTIDE SEQUENCE [LARGE SCALE GENOMIC DNA]</scope>
    <source>
        <strain evidence="1 2">PLY_AMNH</strain>
    </source>
</reference>
<dbReference type="AlphaFoldDB" id="A0AAE0LEF2"/>
<dbReference type="EMBL" id="LGRX02003437">
    <property type="protein sequence ID" value="KAK3282228.1"/>
    <property type="molecule type" value="Genomic_DNA"/>
</dbReference>
<comment type="caution">
    <text evidence="1">The sequence shown here is derived from an EMBL/GenBank/DDBJ whole genome shotgun (WGS) entry which is preliminary data.</text>
</comment>
<gene>
    <name evidence="1" type="ORF">CYMTET_10024</name>
</gene>
<name>A0AAE0LEF2_9CHLO</name>
<accession>A0AAE0LEF2</accession>
<organism evidence="1 2">
    <name type="scientific">Cymbomonas tetramitiformis</name>
    <dbReference type="NCBI Taxonomy" id="36881"/>
    <lineage>
        <taxon>Eukaryota</taxon>
        <taxon>Viridiplantae</taxon>
        <taxon>Chlorophyta</taxon>
        <taxon>Pyramimonadophyceae</taxon>
        <taxon>Pyramimonadales</taxon>
        <taxon>Pyramimonadaceae</taxon>
        <taxon>Cymbomonas</taxon>
    </lineage>
</organism>
<evidence type="ECO:0000313" key="1">
    <source>
        <dbReference type="EMBL" id="KAK3282228.1"/>
    </source>
</evidence>
<evidence type="ECO:0000313" key="2">
    <source>
        <dbReference type="Proteomes" id="UP001190700"/>
    </source>
</evidence>